<dbReference type="EMBL" id="AVOT02045422">
    <property type="protein sequence ID" value="MBW0540773.1"/>
    <property type="molecule type" value="Genomic_DNA"/>
</dbReference>
<comment type="caution">
    <text evidence="1">The sequence shown here is derived from an EMBL/GenBank/DDBJ whole genome shotgun (WGS) entry which is preliminary data.</text>
</comment>
<evidence type="ECO:0000313" key="2">
    <source>
        <dbReference type="Proteomes" id="UP000765509"/>
    </source>
</evidence>
<proteinExistence type="predicted"/>
<reference evidence="1" key="1">
    <citation type="submission" date="2021-03" db="EMBL/GenBank/DDBJ databases">
        <title>Draft genome sequence of rust myrtle Austropuccinia psidii MF-1, a brazilian biotype.</title>
        <authorList>
            <person name="Quecine M.C."/>
            <person name="Pachon D.M.R."/>
            <person name="Bonatelli M.L."/>
            <person name="Correr F.H."/>
            <person name="Franceschini L.M."/>
            <person name="Leite T.F."/>
            <person name="Margarido G.R.A."/>
            <person name="Almeida C.A."/>
            <person name="Ferrarezi J.A."/>
            <person name="Labate C.A."/>
        </authorList>
    </citation>
    <scope>NUCLEOTIDE SEQUENCE</scope>
    <source>
        <strain evidence="1">MF-1</strain>
    </source>
</reference>
<name>A0A9Q3IGK5_9BASI</name>
<protein>
    <submittedName>
        <fullName evidence="1">Uncharacterized protein</fullName>
    </submittedName>
</protein>
<organism evidence="1 2">
    <name type="scientific">Austropuccinia psidii MF-1</name>
    <dbReference type="NCBI Taxonomy" id="1389203"/>
    <lineage>
        <taxon>Eukaryota</taxon>
        <taxon>Fungi</taxon>
        <taxon>Dikarya</taxon>
        <taxon>Basidiomycota</taxon>
        <taxon>Pucciniomycotina</taxon>
        <taxon>Pucciniomycetes</taxon>
        <taxon>Pucciniales</taxon>
        <taxon>Sphaerophragmiaceae</taxon>
        <taxon>Austropuccinia</taxon>
    </lineage>
</organism>
<dbReference type="Proteomes" id="UP000765509">
    <property type="component" value="Unassembled WGS sequence"/>
</dbReference>
<dbReference type="AlphaFoldDB" id="A0A9Q3IGK5"/>
<keyword evidence="2" id="KW-1185">Reference proteome</keyword>
<evidence type="ECO:0000313" key="1">
    <source>
        <dbReference type="EMBL" id="MBW0540773.1"/>
    </source>
</evidence>
<accession>A0A9Q3IGK5</accession>
<sequence>MNLRGIGVHTTSLVALSEFTPVILASGEETQIHSFIAKGSVHTVLGRPFLEDNYIRIEFSHKQGEILSYQEPDGRRLCIPICKARALGWQTGPPRGMDLCNMAKLVRKTPGEKCQNAK</sequence>
<gene>
    <name evidence="1" type="ORF">O181_080488</name>
</gene>